<comment type="subcellular location">
    <subcellularLocation>
        <location evidence="1">Periplasm</location>
    </subcellularLocation>
</comment>
<dbReference type="PANTHER" id="PTHR30290">
    <property type="entry name" value="PERIPLASMIC BINDING COMPONENT OF ABC TRANSPORTER"/>
    <property type="match status" value="1"/>
</dbReference>
<feature type="chain" id="PRO_5040891996" evidence="4">
    <location>
        <begin position="22"/>
        <end position="510"/>
    </location>
</feature>
<dbReference type="GO" id="GO:0015833">
    <property type="term" value="P:peptide transport"/>
    <property type="evidence" value="ECO:0007669"/>
    <property type="project" value="TreeGrafter"/>
</dbReference>
<evidence type="ECO:0000256" key="2">
    <source>
        <dbReference type="ARBA" id="ARBA00005695"/>
    </source>
</evidence>
<dbReference type="GO" id="GO:1904680">
    <property type="term" value="F:peptide transmembrane transporter activity"/>
    <property type="evidence" value="ECO:0007669"/>
    <property type="project" value="TreeGrafter"/>
</dbReference>
<dbReference type="Gene3D" id="3.40.190.10">
    <property type="entry name" value="Periplasmic binding protein-like II"/>
    <property type="match status" value="1"/>
</dbReference>
<organism evidence="6 7">
    <name type="scientific">Siccirubricoccus deserti</name>
    <dbReference type="NCBI Taxonomy" id="2013562"/>
    <lineage>
        <taxon>Bacteria</taxon>
        <taxon>Pseudomonadati</taxon>
        <taxon>Pseudomonadota</taxon>
        <taxon>Alphaproteobacteria</taxon>
        <taxon>Acetobacterales</taxon>
        <taxon>Roseomonadaceae</taxon>
        <taxon>Siccirubricoccus</taxon>
    </lineage>
</organism>
<evidence type="ECO:0000313" key="7">
    <source>
        <dbReference type="Proteomes" id="UP000600101"/>
    </source>
</evidence>
<dbReference type="GO" id="GO:0030288">
    <property type="term" value="C:outer membrane-bounded periplasmic space"/>
    <property type="evidence" value="ECO:0007669"/>
    <property type="project" value="UniProtKB-ARBA"/>
</dbReference>
<accession>A0A9X0UF97</accession>
<dbReference type="CDD" id="cd00995">
    <property type="entry name" value="PBP2_NikA_DppA_OppA_like"/>
    <property type="match status" value="1"/>
</dbReference>
<dbReference type="Proteomes" id="UP000600101">
    <property type="component" value="Unassembled WGS sequence"/>
</dbReference>
<proteinExistence type="inferred from homology"/>
<dbReference type="InterPro" id="IPR030678">
    <property type="entry name" value="Peptide/Ni-bd"/>
</dbReference>
<name>A0A9X0UF97_9PROT</name>
<gene>
    <name evidence="6" type="ORF">H7965_24935</name>
</gene>
<dbReference type="PIRSF" id="PIRSF002741">
    <property type="entry name" value="MppA"/>
    <property type="match status" value="1"/>
</dbReference>
<dbReference type="EMBL" id="JACOMF010000060">
    <property type="protein sequence ID" value="MBC4018522.1"/>
    <property type="molecule type" value="Genomic_DNA"/>
</dbReference>
<dbReference type="Gene3D" id="3.10.105.10">
    <property type="entry name" value="Dipeptide-binding Protein, Domain 3"/>
    <property type="match status" value="1"/>
</dbReference>
<evidence type="ECO:0000256" key="1">
    <source>
        <dbReference type="ARBA" id="ARBA00004418"/>
    </source>
</evidence>
<dbReference type="RefSeq" id="WP_186773272.1">
    <property type="nucleotide sequence ID" value="NZ_JACOMF010000060.1"/>
</dbReference>
<dbReference type="GO" id="GO:0043190">
    <property type="term" value="C:ATP-binding cassette (ABC) transporter complex"/>
    <property type="evidence" value="ECO:0007669"/>
    <property type="project" value="InterPro"/>
</dbReference>
<dbReference type="SUPFAM" id="SSF53850">
    <property type="entry name" value="Periplasmic binding protein-like II"/>
    <property type="match status" value="1"/>
</dbReference>
<dbReference type="AlphaFoldDB" id="A0A9X0UF97"/>
<evidence type="ECO:0000313" key="6">
    <source>
        <dbReference type="EMBL" id="MBC4018522.1"/>
    </source>
</evidence>
<protein>
    <submittedName>
        <fullName evidence="6">ABC transporter substrate-binding protein</fullName>
    </submittedName>
</protein>
<evidence type="ECO:0000259" key="5">
    <source>
        <dbReference type="Pfam" id="PF00496"/>
    </source>
</evidence>
<comment type="caution">
    <text evidence="6">The sequence shown here is derived from an EMBL/GenBank/DDBJ whole genome shotgun (WGS) entry which is preliminary data.</text>
</comment>
<comment type="similarity">
    <text evidence="2">Belongs to the bacterial solute-binding protein 5 family.</text>
</comment>
<sequence>MARAIARGLSALAVAAAFAFAAVPAVALKTVTVAVGIDPTSIDPHKISGGGDYQFFNHVFEGLYGHDNEGRLVPELAESHEVSADGRVHTFKLRPGVKFHNGEAFTAEDVRFSWQRSNDPETRNPRAAIVTRNIEEVEVVDPLTVRLKLKAPDASLLENLGEFFYIVNKRTLESMGNDAFGRQPIGTGPYRFVSRSIKENIVLAAFPEHWGKVPKIGRLVMRVVADPQTRIAMIRAGEVDAIVAVPPQVGKQLEGDRNLNVVVSPSFQNIFILLNTRAAHGQFADPRVRRALNHAIDKNTLIRRVMFGYATISAAPCHIDITGCDIGRDPYPYDPKKARALLEEANFDFSRTYSFWGQTPGRAAQSKEVAEAVAFYLNQVGVKTSMEFLEYGAWLARVTAREYDKYDIHWQNWTDYNNDPMGRLPRAMRTGGSLSWHSDPVLDGMIDKANGIVDPDERLAHLRNTFTHIYENPPYIFLWTTREIYATRKNIRWTPRANVSWPVFWEIEKD</sequence>
<dbReference type="InterPro" id="IPR000914">
    <property type="entry name" value="SBP_5_dom"/>
</dbReference>
<evidence type="ECO:0000256" key="3">
    <source>
        <dbReference type="ARBA" id="ARBA00022729"/>
    </source>
</evidence>
<dbReference type="InterPro" id="IPR039424">
    <property type="entry name" value="SBP_5"/>
</dbReference>
<keyword evidence="7" id="KW-1185">Reference proteome</keyword>
<dbReference type="Pfam" id="PF00496">
    <property type="entry name" value="SBP_bac_5"/>
    <property type="match status" value="1"/>
</dbReference>
<evidence type="ECO:0000256" key="4">
    <source>
        <dbReference type="SAM" id="SignalP"/>
    </source>
</evidence>
<dbReference type="PANTHER" id="PTHR30290:SF38">
    <property type="entry name" value="D,D-DIPEPTIDE-BINDING PERIPLASMIC PROTEIN DDPA-RELATED"/>
    <property type="match status" value="1"/>
</dbReference>
<reference evidence="6" key="1">
    <citation type="submission" date="2020-08" db="EMBL/GenBank/DDBJ databases">
        <authorList>
            <person name="Hu Y."/>
            <person name="Nguyen S.V."/>
            <person name="Li F."/>
            <person name="Fanning S."/>
        </authorList>
    </citation>
    <scope>NUCLEOTIDE SEQUENCE</scope>
    <source>
        <strain evidence="6">SYSU D8009</strain>
    </source>
</reference>
<dbReference type="Gene3D" id="3.90.76.10">
    <property type="entry name" value="Dipeptide-binding Protein, Domain 1"/>
    <property type="match status" value="1"/>
</dbReference>
<feature type="domain" description="Solute-binding protein family 5" evidence="5">
    <location>
        <begin position="72"/>
        <end position="421"/>
    </location>
</feature>
<keyword evidence="3 4" id="KW-0732">Signal</keyword>
<feature type="signal peptide" evidence="4">
    <location>
        <begin position="1"/>
        <end position="21"/>
    </location>
</feature>